<dbReference type="OrthoDB" id="2082016at2"/>
<dbReference type="EMBL" id="FQVM01000004">
    <property type="protein sequence ID" value="SHE53983.1"/>
    <property type="molecule type" value="Genomic_DNA"/>
</dbReference>
<evidence type="ECO:0000313" key="3">
    <source>
        <dbReference type="EMBL" id="SHE53983.1"/>
    </source>
</evidence>
<keyword evidence="2" id="KW-0472">Membrane</keyword>
<accession>A0A1M4UBP3</accession>
<organism evidence="3 4">
    <name type="scientific">Clostridium fallax</name>
    <dbReference type="NCBI Taxonomy" id="1533"/>
    <lineage>
        <taxon>Bacteria</taxon>
        <taxon>Bacillati</taxon>
        <taxon>Bacillota</taxon>
        <taxon>Clostridia</taxon>
        <taxon>Eubacteriales</taxon>
        <taxon>Clostridiaceae</taxon>
        <taxon>Clostridium</taxon>
    </lineage>
</organism>
<name>A0A1M4UBP3_9CLOT</name>
<dbReference type="STRING" id="1533.SAMN05443638_104128"/>
<dbReference type="AlphaFoldDB" id="A0A1M4UBP3"/>
<proteinExistence type="predicted"/>
<dbReference type="RefSeq" id="WP_072893292.1">
    <property type="nucleotide sequence ID" value="NZ_FQVM01000004.1"/>
</dbReference>
<protein>
    <recommendedName>
        <fullName evidence="5">BofC C-terminal domain-containing protein</fullName>
    </recommendedName>
</protein>
<feature type="transmembrane region" description="Helical" evidence="2">
    <location>
        <begin position="6"/>
        <end position="25"/>
    </location>
</feature>
<keyword evidence="4" id="KW-1185">Reference proteome</keyword>
<keyword evidence="2" id="KW-0812">Transmembrane</keyword>
<keyword evidence="2" id="KW-1133">Transmembrane helix</keyword>
<dbReference type="Proteomes" id="UP000184035">
    <property type="component" value="Unassembled WGS sequence"/>
</dbReference>
<sequence length="195" mass="22734">MKKKNLLAVSFILGIIIVFILSYNISNKFYGNNQGEDKAVNTEVETKLSENTLIVLKNKQNLKNDPIVEKQFSVEKLKENMGLKEDITKEKIIKYYSYSDYKLVEDNKNQLVFLKDSSQKLVANKYYVGEKEGYLTIYKTNKNGDLIIENEKTDIFKDIRKINDVNEDIQEDIKNFKKQFDSKEEAEEYISLIAS</sequence>
<feature type="coiled-coil region" evidence="1">
    <location>
        <begin position="159"/>
        <end position="186"/>
    </location>
</feature>
<keyword evidence="1" id="KW-0175">Coiled coil</keyword>
<evidence type="ECO:0000256" key="2">
    <source>
        <dbReference type="SAM" id="Phobius"/>
    </source>
</evidence>
<evidence type="ECO:0000313" key="4">
    <source>
        <dbReference type="Proteomes" id="UP000184035"/>
    </source>
</evidence>
<evidence type="ECO:0008006" key="5">
    <source>
        <dbReference type="Google" id="ProtNLM"/>
    </source>
</evidence>
<evidence type="ECO:0000256" key="1">
    <source>
        <dbReference type="SAM" id="Coils"/>
    </source>
</evidence>
<reference evidence="3 4" key="1">
    <citation type="submission" date="2016-11" db="EMBL/GenBank/DDBJ databases">
        <authorList>
            <person name="Jaros S."/>
            <person name="Januszkiewicz K."/>
            <person name="Wedrychowicz H."/>
        </authorList>
    </citation>
    <scope>NUCLEOTIDE SEQUENCE [LARGE SCALE GENOMIC DNA]</scope>
    <source>
        <strain evidence="3 4">DSM 2631</strain>
    </source>
</reference>
<gene>
    <name evidence="3" type="ORF">SAMN05443638_104128</name>
</gene>